<dbReference type="InterPro" id="IPR016160">
    <property type="entry name" value="Ald_DH_CS_CYS"/>
</dbReference>
<dbReference type="PANTHER" id="PTHR11699">
    <property type="entry name" value="ALDEHYDE DEHYDROGENASE-RELATED"/>
    <property type="match status" value="1"/>
</dbReference>
<name>A0AAW0GAG6_9APHY</name>
<keyword evidence="11" id="KW-1185">Reference proteome</keyword>
<evidence type="ECO:0000313" key="11">
    <source>
        <dbReference type="Proteomes" id="UP001385951"/>
    </source>
</evidence>
<dbReference type="GO" id="GO:0004029">
    <property type="term" value="F:aldehyde dehydrogenase (NAD+) activity"/>
    <property type="evidence" value="ECO:0007669"/>
    <property type="project" value="UniProtKB-ARBA"/>
</dbReference>
<dbReference type="GO" id="GO:0006081">
    <property type="term" value="P:aldehyde metabolic process"/>
    <property type="evidence" value="ECO:0007669"/>
    <property type="project" value="InterPro"/>
</dbReference>
<dbReference type="InterPro" id="IPR016163">
    <property type="entry name" value="Ald_DH_C"/>
</dbReference>
<evidence type="ECO:0000256" key="4">
    <source>
        <dbReference type="ARBA" id="ARBA00037885"/>
    </source>
</evidence>
<feature type="active site" evidence="6">
    <location>
        <position position="303"/>
    </location>
</feature>
<dbReference type="InterPro" id="IPR016162">
    <property type="entry name" value="Ald_DH_N"/>
</dbReference>
<dbReference type="Gene3D" id="3.40.309.10">
    <property type="entry name" value="Aldehyde Dehydrogenase, Chain A, domain 2"/>
    <property type="match status" value="1"/>
</dbReference>
<evidence type="ECO:0000259" key="9">
    <source>
        <dbReference type="Pfam" id="PF00171"/>
    </source>
</evidence>
<comment type="pathway">
    <text evidence="4">Alcohol metabolism; ethanol degradation; acetate from ethanol: step 2/2.</text>
</comment>
<dbReference type="CDD" id="cd07091">
    <property type="entry name" value="ALDH_F1-2_Ald2-like"/>
    <property type="match status" value="1"/>
</dbReference>
<evidence type="ECO:0000256" key="2">
    <source>
        <dbReference type="ARBA" id="ARBA00023002"/>
    </source>
</evidence>
<dbReference type="Proteomes" id="UP001385951">
    <property type="component" value="Unassembled WGS sequence"/>
</dbReference>
<reference evidence="10 11" key="1">
    <citation type="submission" date="2022-09" db="EMBL/GenBank/DDBJ databases">
        <authorList>
            <person name="Palmer J.M."/>
        </authorList>
    </citation>
    <scope>NUCLEOTIDE SEQUENCE [LARGE SCALE GENOMIC DNA]</scope>
    <source>
        <strain evidence="10 11">DSM 7382</strain>
    </source>
</reference>
<dbReference type="Gene3D" id="3.40.605.10">
    <property type="entry name" value="Aldehyde Dehydrogenase, Chain A, domain 1"/>
    <property type="match status" value="1"/>
</dbReference>
<dbReference type="PROSITE" id="PS00070">
    <property type="entry name" value="ALDEHYDE_DEHYDR_CYS"/>
    <property type="match status" value="1"/>
</dbReference>
<dbReference type="InterPro" id="IPR016161">
    <property type="entry name" value="Ald_DH/histidinol_DH"/>
</dbReference>
<evidence type="ECO:0000256" key="5">
    <source>
        <dbReference type="PIRNR" id="PIRNR036492"/>
    </source>
</evidence>
<evidence type="ECO:0000256" key="1">
    <source>
        <dbReference type="ARBA" id="ARBA00009986"/>
    </source>
</evidence>
<evidence type="ECO:0000256" key="3">
    <source>
        <dbReference type="ARBA" id="ARBA00023027"/>
    </source>
</evidence>
<dbReference type="InterPro" id="IPR015590">
    <property type="entry name" value="Aldehyde_DH_dom"/>
</dbReference>
<keyword evidence="2 5" id="KW-0560">Oxidoreductase</keyword>
<dbReference type="EMBL" id="JASBNA010000011">
    <property type="protein sequence ID" value="KAK7688324.1"/>
    <property type="molecule type" value="Genomic_DNA"/>
</dbReference>
<comment type="similarity">
    <text evidence="1 5 8">Belongs to the aldehyde dehydrogenase family.</text>
</comment>
<dbReference type="AlphaFoldDB" id="A0AAW0GAG6"/>
<organism evidence="10 11">
    <name type="scientific">Cerrena zonata</name>
    <dbReference type="NCBI Taxonomy" id="2478898"/>
    <lineage>
        <taxon>Eukaryota</taxon>
        <taxon>Fungi</taxon>
        <taxon>Dikarya</taxon>
        <taxon>Basidiomycota</taxon>
        <taxon>Agaricomycotina</taxon>
        <taxon>Agaricomycetes</taxon>
        <taxon>Polyporales</taxon>
        <taxon>Cerrenaceae</taxon>
        <taxon>Cerrena</taxon>
    </lineage>
</organism>
<feature type="domain" description="Aldehyde dehydrogenase" evidence="9">
    <location>
        <begin position="30"/>
        <end position="492"/>
    </location>
</feature>
<dbReference type="InterPro" id="IPR029510">
    <property type="entry name" value="Ald_DH_CS_GLU"/>
</dbReference>
<dbReference type="GO" id="GO:0005739">
    <property type="term" value="C:mitochondrion"/>
    <property type="evidence" value="ECO:0007669"/>
    <property type="project" value="UniProtKB-ARBA"/>
</dbReference>
<sequence>MPAVHSHNFDNPGFKGVSEIPLGLYINGQFVDGKDGRTHPVVNPSTGKEITKISVASPADIDVAVAAARKAFDTVWGLNTPGHIRAKLLAKLAGIMEDHADEMAAVEALDNGKTFFWAKNADISASIECIRYYSGWADKIQGKTIETTNAKFCYTRHEPIGVCGQIIPWNFPLLMLAWKVGPALATGNCIVLKPSEITPLSAQLFAKYAHEAGFPPGVINVVNGFGHDVGAAIAEHMDIDKVAFTGSTLVGRKIMEAAAKTNLKKVTLELGGKSPNIIFDDCDLEAAVDWAAFGIFWNHGQTCCAGSRIFVHAKIYDQFMEKFVAKAKQIKLGDPFHPETKQGPQVSEAQFDRIMGYIESGKADGATVHHGGERFGEEGYFISPTIFGDVHPDMKIVKEEIFGPVGVVIKFEDDEDVIRQANDTVYGLAAAVFSKNINRAIETAHKLKAGTAWINSTNMLHHAVPFGGFKSSGIGRELGEYALANYTEVKAVHIHLGPTTSVA</sequence>
<evidence type="ECO:0000256" key="6">
    <source>
        <dbReference type="PIRSR" id="PIRSR036492-1"/>
    </source>
</evidence>
<protein>
    <recommendedName>
        <fullName evidence="5">Aldehyde dehydrogenase</fullName>
    </recommendedName>
</protein>
<comment type="caution">
    <text evidence="10">The sequence shown here is derived from an EMBL/GenBank/DDBJ whole genome shotgun (WGS) entry which is preliminary data.</text>
</comment>
<dbReference type="FunFam" id="3.40.605.10:FF:000011">
    <property type="entry name" value="ALD5p Mitochondrial aldehyde dehydrogenase"/>
    <property type="match status" value="1"/>
</dbReference>
<gene>
    <name evidence="10" type="ORF">QCA50_008696</name>
</gene>
<evidence type="ECO:0000256" key="7">
    <source>
        <dbReference type="PROSITE-ProRule" id="PRU10007"/>
    </source>
</evidence>
<dbReference type="PROSITE" id="PS00687">
    <property type="entry name" value="ALDEHYDE_DEHYDR_GLU"/>
    <property type="match status" value="1"/>
</dbReference>
<dbReference type="InterPro" id="IPR012394">
    <property type="entry name" value="Aldehyde_DH_NAD(P)"/>
</dbReference>
<dbReference type="FunFam" id="3.40.605.10:FF:000026">
    <property type="entry name" value="Aldehyde dehydrogenase, putative"/>
    <property type="match status" value="1"/>
</dbReference>
<dbReference type="SUPFAM" id="SSF53720">
    <property type="entry name" value="ALDH-like"/>
    <property type="match status" value="1"/>
</dbReference>
<keyword evidence="3" id="KW-0520">NAD</keyword>
<evidence type="ECO:0000313" key="10">
    <source>
        <dbReference type="EMBL" id="KAK7688324.1"/>
    </source>
</evidence>
<accession>A0AAW0GAG6</accession>
<dbReference type="PIRSF" id="PIRSF036492">
    <property type="entry name" value="ALDH"/>
    <property type="match status" value="1"/>
</dbReference>
<dbReference type="Pfam" id="PF00171">
    <property type="entry name" value="Aldedh"/>
    <property type="match status" value="1"/>
</dbReference>
<evidence type="ECO:0000256" key="8">
    <source>
        <dbReference type="RuleBase" id="RU003345"/>
    </source>
</evidence>
<feature type="active site" evidence="6 7">
    <location>
        <position position="269"/>
    </location>
</feature>
<dbReference type="GO" id="GO:0019413">
    <property type="term" value="P:acetate biosynthetic process"/>
    <property type="evidence" value="ECO:0007669"/>
    <property type="project" value="UniProtKB-ARBA"/>
</dbReference>
<dbReference type="FunFam" id="3.40.309.10:FF:000001">
    <property type="entry name" value="Mitochondrial aldehyde dehydrogenase 2"/>
    <property type="match status" value="1"/>
</dbReference>
<proteinExistence type="inferred from homology"/>